<accession>A0ABQ9VV47</accession>
<dbReference type="Proteomes" id="UP001266305">
    <property type="component" value="Unassembled WGS sequence"/>
</dbReference>
<name>A0ABQ9VV47_SAGOE</name>
<evidence type="ECO:0000259" key="1">
    <source>
        <dbReference type="PROSITE" id="PS50835"/>
    </source>
</evidence>
<dbReference type="PANTHER" id="PTHR15343">
    <property type="entry name" value="CD7"/>
    <property type="match status" value="1"/>
</dbReference>
<dbReference type="SMART" id="SM00406">
    <property type="entry name" value="IGv"/>
    <property type="match status" value="1"/>
</dbReference>
<dbReference type="InterPro" id="IPR007110">
    <property type="entry name" value="Ig-like_dom"/>
</dbReference>
<feature type="domain" description="Ig-like" evidence="1">
    <location>
        <begin position="15"/>
        <end position="86"/>
    </location>
</feature>
<organism evidence="2 3">
    <name type="scientific">Saguinus oedipus</name>
    <name type="common">Cotton-top tamarin</name>
    <name type="synonym">Oedipomidas oedipus</name>
    <dbReference type="NCBI Taxonomy" id="9490"/>
    <lineage>
        <taxon>Eukaryota</taxon>
        <taxon>Metazoa</taxon>
        <taxon>Chordata</taxon>
        <taxon>Craniata</taxon>
        <taxon>Vertebrata</taxon>
        <taxon>Euteleostomi</taxon>
        <taxon>Mammalia</taxon>
        <taxon>Eutheria</taxon>
        <taxon>Euarchontoglires</taxon>
        <taxon>Primates</taxon>
        <taxon>Haplorrhini</taxon>
        <taxon>Platyrrhini</taxon>
        <taxon>Cebidae</taxon>
        <taxon>Callitrichinae</taxon>
        <taxon>Saguinus</taxon>
    </lineage>
</organism>
<dbReference type="SUPFAM" id="SSF48726">
    <property type="entry name" value="Immunoglobulin"/>
    <property type="match status" value="1"/>
</dbReference>
<dbReference type="EMBL" id="JASSZA010000005">
    <property type="protein sequence ID" value="KAK2112433.1"/>
    <property type="molecule type" value="Genomic_DNA"/>
</dbReference>
<dbReference type="InterPro" id="IPR039090">
    <property type="entry name" value="CD7"/>
</dbReference>
<evidence type="ECO:0000313" key="3">
    <source>
        <dbReference type="Proteomes" id="UP001266305"/>
    </source>
</evidence>
<dbReference type="PROSITE" id="PS50835">
    <property type="entry name" value="IG_LIKE"/>
    <property type="match status" value="1"/>
</dbReference>
<dbReference type="Gene3D" id="2.60.40.10">
    <property type="entry name" value="Immunoglobulins"/>
    <property type="match status" value="1"/>
</dbReference>
<keyword evidence="3" id="KW-1185">Reference proteome</keyword>
<dbReference type="Pfam" id="PF07686">
    <property type="entry name" value="V-set"/>
    <property type="match status" value="1"/>
</dbReference>
<dbReference type="InterPro" id="IPR013783">
    <property type="entry name" value="Ig-like_fold"/>
</dbReference>
<proteinExistence type="predicted"/>
<gene>
    <name evidence="2" type="primary">CD7_2</name>
    <name evidence="2" type="ORF">P7K49_012180</name>
</gene>
<reference evidence="2 3" key="1">
    <citation type="submission" date="2023-05" db="EMBL/GenBank/DDBJ databases">
        <title>B98-5 Cell Line De Novo Hybrid Assembly: An Optical Mapping Approach.</title>
        <authorList>
            <person name="Kananen K."/>
            <person name="Auerbach J.A."/>
            <person name="Kautto E."/>
            <person name="Blachly J.S."/>
        </authorList>
    </citation>
    <scope>NUCLEOTIDE SEQUENCE [LARGE SCALE GENOMIC DNA]</scope>
    <source>
        <strain evidence="2">B95-8</strain>
        <tissue evidence="2">Cell line</tissue>
    </source>
</reference>
<dbReference type="PANTHER" id="PTHR15343:SF0">
    <property type="entry name" value="T-CELL ANTIGEN CD7"/>
    <property type="match status" value="1"/>
</dbReference>
<evidence type="ECO:0000313" key="2">
    <source>
        <dbReference type="EMBL" id="KAK2112433.1"/>
    </source>
</evidence>
<protein>
    <submittedName>
        <fullName evidence="2">T-cell antigen cd7</fullName>
    </submittedName>
</protein>
<sequence length="152" mass="16654">MQQAPCFTIAPVEGSVNITCSTSEALSGIYLKQLWPQSIDIIYYEDEVMPTVNTLFRDRVNFSGSQDKLTITMHHLQPVDTGTYTCEGVTETDVFRPHHGTLVLVTGREFARPGPLLQLLARPAPQPLSGYPPSYTCLHCSSSQPTLSPAAS</sequence>
<comment type="caution">
    <text evidence="2">The sequence shown here is derived from an EMBL/GenBank/DDBJ whole genome shotgun (WGS) entry which is preliminary data.</text>
</comment>
<dbReference type="InterPro" id="IPR013106">
    <property type="entry name" value="Ig_V-set"/>
</dbReference>
<dbReference type="InterPro" id="IPR036179">
    <property type="entry name" value="Ig-like_dom_sf"/>
</dbReference>